<dbReference type="PANTHER" id="PTHR12428">
    <property type="entry name" value="OXA1"/>
    <property type="match status" value="1"/>
</dbReference>
<evidence type="ECO:0000313" key="12">
    <source>
        <dbReference type="EMBL" id="CCC72729.1"/>
    </source>
</evidence>
<dbReference type="InterPro" id="IPR047196">
    <property type="entry name" value="YidC_ALB_C"/>
</dbReference>
<evidence type="ECO:0000259" key="11">
    <source>
        <dbReference type="Pfam" id="PF02096"/>
    </source>
</evidence>
<accession>G0VMG7</accession>
<dbReference type="AlphaFoldDB" id="G0VMG7"/>
<keyword evidence="13" id="KW-1185">Reference proteome</keyword>
<feature type="transmembrane region" description="Helical" evidence="10">
    <location>
        <begin position="34"/>
        <end position="54"/>
    </location>
</feature>
<keyword evidence="3" id="KW-1003">Cell membrane</keyword>
<dbReference type="Proteomes" id="UP000010111">
    <property type="component" value="Chromosome"/>
</dbReference>
<keyword evidence="2" id="KW-0813">Transport</keyword>
<name>G0VMG7_MEGEL</name>
<evidence type="ECO:0000256" key="8">
    <source>
        <dbReference type="ARBA" id="ARBA00023186"/>
    </source>
</evidence>
<protein>
    <submittedName>
        <fullName evidence="12">Putative OxaA-like protein</fullName>
    </submittedName>
</protein>
<evidence type="ECO:0000256" key="1">
    <source>
        <dbReference type="ARBA" id="ARBA00004651"/>
    </source>
</evidence>
<dbReference type="Pfam" id="PF02096">
    <property type="entry name" value="60KD_IMP"/>
    <property type="match status" value="1"/>
</dbReference>
<feature type="transmembrane region" description="Helical" evidence="10">
    <location>
        <begin position="100"/>
        <end position="120"/>
    </location>
</feature>
<feature type="transmembrane region" description="Helical" evidence="10">
    <location>
        <begin position="179"/>
        <end position="205"/>
    </location>
</feature>
<evidence type="ECO:0000256" key="6">
    <source>
        <dbReference type="ARBA" id="ARBA00022989"/>
    </source>
</evidence>
<dbReference type="GO" id="GO:0032977">
    <property type="term" value="F:membrane insertase activity"/>
    <property type="evidence" value="ECO:0007669"/>
    <property type="project" value="InterPro"/>
</dbReference>
<dbReference type="GO" id="GO:0051205">
    <property type="term" value="P:protein insertion into membrane"/>
    <property type="evidence" value="ECO:0007669"/>
    <property type="project" value="TreeGrafter"/>
</dbReference>
<evidence type="ECO:0000256" key="10">
    <source>
        <dbReference type="SAM" id="Phobius"/>
    </source>
</evidence>
<gene>
    <name evidence="12" type="ORF">MELS_0506</name>
</gene>
<evidence type="ECO:0000256" key="9">
    <source>
        <dbReference type="RuleBase" id="RU003945"/>
    </source>
</evidence>
<keyword evidence="8" id="KW-0143">Chaperone</keyword>
<evidence type="ECO:0000256" key="3">
    <source>
        <dbReference type="ARBA" id="ARBA00022475"/>
    </source>
</evidence>
<comment type="similarity">
    <text evidence="9">Belongs to the OXA1/ALB3/YidC family.</text>
</comment>
<evidence type="ECO:0000313" key="13">
    <source>
        <dbReference type="Proteomes" id="UP000010111"/>
    </source>
</evidence>
<proteinExistence type="inferred from homology"/>
<keyword evidence="5" id="KW-0653">Protein transport</keyword>
<keyword evidence="7 10" id="KW-0472">Membrane</keyword>
<dbReference type="InterPro" id="IPR001708">
    <property type="entry name" value="YidC/ALB3/OXA1/COX18"/>
</dbReference>
<evidence type="ECO:0000256" key="5">
    <source>
        <dbReference type="ARBA" id="ARBA00022927"/>
    </source>
</evidence>
<dbReference type="InterPro" id="IPR028055">
    <property type="entry name" value="YidC/Oxa/ALB_C"/>
</dbReference>
<dbReference type="NCBIfam" id="TIGR03592">
    <property type="entry name" value="yidC_oxa1_cterm"/>
    <property type="match status" value="1"/>
</dbReference>
<dbReference type="HOGENOM" id="CLU_036138_4_1_9"/>
<keyword evidence="6 10" id="KW-1133">Transmembrane helix</keyword>
<keyword evidence="4 9" id="KW-0812">Transmembrane</keyword>
<dbReference type="PANTHER" id="PTHR12428:SF65">
    <property type="entry name" value="CYTOCHROME C OXIDASE ASSEMBLY PROTEIN COX18, MITOCHONDRIAL"/>
    <property type="match status" value="1"/>
</dbReference>
<dbReference type="GO" id="GO:0005886">
    <property type="term" value="C:plasma membrane"/>
    <property type="evidence" value="ECO:0007669"/>
    <property type="project" value="UniProtKB-SubCell"/>
</dbReference>
<evidence type="ECO:0000256" key="4">
    <source>
        <dbReference type="ARBA" id="ARBA00022692"/>
    </source>
</evidence>
<reference evidence="12 13" key="1">
    <citation type="journal article" date="2011" name="J. Bacteriol.">
        <title>Genome Sequence of the Ruminal Bacterium Megasphaera elsdenii.</title>
        <authorList>
            <person name="Marx H."/>
            <person name="Graf A.B."/>
            <person name="Tatto N."/>
            <person name="Thallinger G.G."/>
            <person name="Mattanovich D."/>
            <person name="Sauer M."/>
        </authorList>
    </citation>
    <scope>NUCLEOTIDE SEQUENCE [LARGE SCALE GENOMIC DNA]</scope>
    <source>
        <strain evidence="12 13">DSM 20460</strain>
    </source>
</reference>
<organism evidence="12 13">
    <name type="scientific">Megasphaera elsdenii DSM 20460</name>
    <dbReference type="NCBI Taxonomy" id="1064535"/>
    <lineage>
        <taxon>Bacteria</taxon>
        <taxon>Bacillati</taxon>
        <taxon>Bacillota</taxon>
        <taxon>Negativicutes</taxon>
        <taxon>Veillonellales</taxon>
        <taxon>Veillonellaceae</taxon>
        <taxon>Megasphaera</taxon>
    </lineage>
</organism>
<dbReference type="STRING" id="1064535.MELS_0506"/>
<dbReference type="GO" id="GO:0015031">
    <property type="term" value="P:protein transport"/>
    <property type="evidence" value="ECO:0007669"/>
    <property type="project" value="UniProtKB-KW"/>
</dbReference>
<dbReference type="CDD" id="cd20070">
    <property type="entry name" value="5TM_YidC_Alb3"/>
    <property type="match status" value="1"/>
</dbReference>
<dbReference type="KEGG" id="med:MELS_0506"/>
<evidence type="ECO:0000256" key="7">
    <source>
        <dbReference type="ARBA" id="ARBA00023136"/>
    </source>
</evidence>
<dbReference type="eggNOG" id="COG0706">
    <property type="taxonomic scope" value="Bacteria"/>
</dbReference>
<dbReference type="PRINTS" id="PR00701">
    <property type="entry name" value="60KDINNERMP"/>
</dbReference>
<dbReference type="EMBL" id="HE576794">
    <property type="protein sequence ID" value="CCC72729.1"/>
    <property type="molecule type" value="Genomic_DNA"/>
</dbReference>
<sequence length="229" mass="25993">MGFFSGIMDVLSGIMTTFMNYCYAFTQNVGYPSYGAAIIMLTLIIKLVLAPLTAKQIRSMEGMQTLQPKIKELQKKYKGNQKKMQEEMTKLYREMGVNPLSGCLPILIQMPFLIAIFYALREYPYDPAFESFLWLPSLGQPDPTYIMPVLSAVSTYFIQNQMSGAQVAASDAQAKQQKIMKIVMPLFIGWISLNFPSGLVIYWVVSNVFQWAQQYLMTHLKKKGARSEA</sequence>
<evidence type="ECO:0000256" key="2">
    <source>
        <dbReference type="ARBA" id="ARBA00022448"/>
    </source>
</evidence>
<comment type="subcellular location">
    <subcellularLocation>
        <location evidence="1">Cell membrane</location>
        <topology evidence="1">Multi-pass membrane protein</topology>
    </subcellularLocation>
    <subcellularLocation>
        <location evidence="9">Membrane</location>
        <topology evidence="9">Multi-pass membrane protein</topology>
    </subcellularLocation>
</comment>
<feature type="domain" description="Membrane insertase YidC/Oxa/ALB C-terminal" evidence="11">
    <location>
        <begin position="34"/>
        <end position="218"/>
    </location>
</feature>